<evidence type="ECO:0000259" key="8">
    <source>
        <dbReference type="Pfam" id="PF00857"/>
    </source>
</evidence>
<comment type="similarity">
    <text evidence="1">Belongs to the isochorismatase family.</text>
</comment>
<evidence type="ECO:0000256" key="4">
    <source>
        <dbReference type="ARBA" id="ARBA00022801"/>
    </source>
</evidence>
<dbReference type="Pfam" id="PF00857">
    <property type="entry name" value="Isochorismatase"/>
    <property type="match status" value="1"/>
</dbReference>
<dbReference type="EC" id="3.5.1.19" evidence="6"/>
<reference evidence="10" key="1">
    <citation type="submission" date="2016-03" db="EMBL/GenBank/DDBJ databases">
        <title>Complete genome sequence of Solimmundus cernigliae, representing a novel lineage of polycyclic aromatic hydrocarbon degraders within the Gammaproteobacteria.</title>
        <authorList>
            <person name="Singleton D.R."/>
            <person name="Dickey A.N."/>
            <person name="Scholl E.H."/>
            <person name="Wright F.A."/>
            <person name="Aitken M.D."/>
        </authorList>
    </citation>
    <scope>NUCLEOTIDE SEQUENCE [LARGE SCALE GENOMIC DNA]</scope>
    <source>
        <strain evidence="10">TR3.2</strain>
    </source>
</reference>
<feature type="domain" description="Isochorismatase-like" evidence="8">
    <location>
        <begin position="7"/>
        <end position="191"/>
    </location>
</feature>
<evidence type="ECO:0000256" key="6">
    <source>
        <dbReference type="ARBA" id="ARBA00039017"/>
    </source>
</evidence>
<dbReference type="AlphaFoldDB" id="A0A1B1YVR7"/>
<dbReference type="GO" id="GO:0008936">
    <property type="term" value="F:nicotinamidase activity"/>
    <property type="evidence" value="ECO:0007669"/>
    <property type="project" value="UniProtKB-EC"/>
</dbReference>
<name>A0A1B1YVR7_9GAMM</name>
<dbReference type="GO" id="GO:0046872">
    <property type="term" value="F:metal ion binding"/>
    <property type="evidence" value="ECO:0007669"/>
    <property type="project" value="UniProtKB-KW"/>
</dbReference>
<dbReference type="FunCoup" id="A0A1B1YVR7">
    <property type="interactions" value="390"/>
</dbReference>
<dbReference type="InterPro" id="IPR036380">
    <property type="entry name" value="Isochorismatase-like_sf"/>
</dbReference>
<dbReference type="PANTHER" id="PTHR11080:SF2">
    <property type="entry name" value="LD05707P"/>
    <property type="match status" value="1"/>
</dbReference>
<accession>A0A1B1YVR7</accession>
<dbReference type="RefSeq" id="WP_068806269.1">
    <property type="nucleotide sequence ID" value="NZ_CP014671.1"/>
</dbReference>
<evidence type="ECO:0000256" key="3">
    <source>
        <dbReference type="ARBA" id="ARBA00022723"/>
    </source>
</evidence>
<dbReference type="EMBL" id="CP014671">
    <property type="protein sequence ID" value="ANX04980.1"/>
    <property type="molecule type" value="Genomic_DNA"/>
</dbReference>
<gene>
    <name evidence="9" type="ORF">PG2T_12890</name>
</gene>
<protein>
    <recommendedName>
        <fullName evidence="6">nicotinamidase</fullName>
        <ecNumber evidence="6">3.5.1.19</ecNumber>
    </recommendedName>
    <alternativeName>
        <fullName evidence="7">Nicotinamide deamidase</fullName>
    </alternativeName>
</protein>
<sequence>MQYDARTALLVVDVQNDFADPAGSLYVPDGEAVVPVINAQIAKAQAAGGGVFYTRDWHPPHTPHFMPDGGPWPVHCVRDTWGAAFHPALRVSGPVVSKGSEGEDGYSGFSVRDPRSGAGQATGLDALLRARGITTVVVTGLATDYCVRATALDALALGYRVVVLAAAVRAVDLAPGDGARALAQLRAAGAQLQ</sequence>
<organism evidence="9 10">
    <name type="scientific">Immundisolibacter cernigliae</name>
    <dbReference type="NCBI Taxonomy" id="1810504"/>
    <lineage>
        <taxon>Bacteria</taxon>
        <taxon>Pseudomonadati</taxon>
        <taxon>Pseudomonadota</taxon>
        <taxon>Gammaproteobacteria</taxon>
        <taxon>Immundisolibacterales</taxon>
        <taxon>Immundisolibacteraceae</taxon>
        <taxon>Immundisolibacter</taxon>
    </lineage>
</organism>
<dbReference type="PANTHER" id="PTHR11080">
    <property type="entry name" value="PYRAZINAMIDASE/NICOTINAMIDASE"/>
    <property type="match status" value="1"/>
</dbReference>
<dbReference type="GO" id="GO:0019363">
    <property type="term" value="P:pyridine nucleotide biosynthetic process"/>
    <property type="evidence" value="ECO:0007669"/>
    <property type="project" value="UniProtKB-KW"/>
</dbReference>
<evidence type="ECO:0000313" key="10">
    <source>
        <dbReference type="Proteomes" id="UP000092952"/>
    </source>
</evidence>
<evidence type="ECO:0000256" key="5">
    <source>
        <dbReference type="ARBA" id="ARBA00037900"/>
    </source>
</evidence>
<keyword evidence="3" id="KW-0479">Metal-binding</keyword>
<dbReference type="Proteomes" id="UP000092952">
    <property type="component" value="Chromosome"/>
</dbReference>
<proteinExistence type="inferred from homology"/>
<evidence type="ECO:0000256" key="1">
    <source>
        <dbReference type="ARBA" id="ARBA00006336"/>
    </source>
</evidence>
<keyword evidence="10" id="KW-1185">Reference proteome</keyword>
<evidence type="ECO:0000313" key="9">
    <source>
        <dbReference type="EMBL" id="ANX04980.1"/>
    </source>
</evidence>
<evidence type="ECO:0000256" key="2">
    <source>
        <dbReference type="ARBA" id="ARBA00022642"/>
    </source>
</evidence>
<keyword evidence="2" id="KW-0662">Pyridine nucleotide biosynthesis</keyword>
<dbReference type="Gene3D" id="3.40.50.850">
    <property type="entry name" value="Isochorismatase-like"/>
    <property type="match status" value="1"/>
</dbReference>
<dbReference type="SUPFAM" id="SSF52499">
    <property type="entry name" value="Isochorismatase-like hydrolases"/>
    <property type="match status" value="1"/>
</dbReference>
<dbReference type="InParanoid" id="A0A1B1YVR7"/>
<dbReference type="OrthoDB" id="9791276at2"/>
<dbReference type="InterPro" id="IPR052347">
    <property type="entry name" value="Isochorismatase_Nicotinamidase"/>
</dbReference>
<dbReference type="STRING" id="1810504.PG2T_12890"/>
<dbReference type="KEGG" id="gbi:PG2T_12890"/>
<dbReference type="InterPro" id="IPR000868">
    <property type="entry name" value="Isochorismatase-like_dom"/>
</dbReference>
<comment type="pathway">
    <text evidence="5">Cofactor biosynthesis; nicotinate biosynthesis; nicotinate from nicotinamide: step 1/1.</text>
</comment>
<keyword evidence="4" id="KW-0378">Hydrolase</keyword>
<evidence type="ECO:0000256" key="7">
    <source>
        <dbReference type="ARBA" id="ARBA00043224"/>
    </source>
</evidence>